<dbReference type="PANTHER" id="PTHR33490">
    <property type="entry name" value="BLR5614 PROTEIN-RELATED"/>
    <property type="match status" value="1"/>
</dbReference>
<dbReference type="SMART" id="SM00460">
    <property type="entry name" value="TGc"/>
    <property type="match status" value="1"/>
</dbReference>
<comment type="caution">
    <text evidence="1">The sequence shown here is derived from an EMBL/GenBank/DDBJ whole genome shotgun (WGS) entry which is preliminary data.</text>
</comment>
<dbReference type="Pfam" id="PF01841">
    <property type="entry name" value="Transglut_core"/>
    <property type="match status" value="1"/>
</dbReference>
<protein>
    <submittedName>
        <fullName evidence="1">Transglutaminase</fullName>
    </submittedName>
</protein>
<dbReference type="Pfam" id="PF08379">
    <property type="entry name" value="Bact_transglu_N"/>
    <property type="match status" value="1"/>
</dbReference>
<dbReference type="PANTHER" id="PTHR33490:SF6">
    <property type="entry name" value="SLL1049 PROTEIN"/>
    <property type="match status" value="1"/>
</dbReference>
<dbReference type="SUPFAM" id="SSF54001">
    <property type="entry name" value="Cysteine proteinases"/>
    <property type="match status" value="1"/>
</dbReference>
<organism evidence="1 2">
    <name type="scientific">Mameliella alba</name>
    <dbReference type="NCBI Taxonomy" id="561184"/>
    <lineage>
        <taxon>Bacteria</taxon>
        <taxon>Pseudomonadati</taxon>
        <taxon>Pseudomonadota</taxon>
        <taxon>Alphaproteobacteria</taxon>
        <taxon>Rhodobacterales</taxon>
        <taxon>Roseobacteraceae</taxon>
        <taxon>Mameliella</taxon>
    </lineage>
</organism>
<dbReference type="InterPro" id="IPR002931">
    <property type="entry name" value="Transglutaminase-like"/>
</dbReference>
<sequence>MNLTIRHITRYRFEEPVSFGLQQLRKTPKSRHSQNVLRWETTVTGGTQALSYTDHHQNTVDLIEIERGAQELVITCEGEVELADNHGVVGRHLGPAPLWLYRRVTPQTKAGQGVRALVRSVSGDTELDRAHALMAAVAEAVTYEVGSSESDWTAEEALSAGRGVCQDHTHVFIACAREMGLPARYVSGYLMLDHTTEQDAMHAWAEAHLPGLGWVGFDCSNSISPDQRYVRVATGMDYHDAAPVRGTRQGGALEALDVEIEVAQQ</sequence>
<dbReference type="EMBL" id="JSUQ01000028">
    <property type="protein sequence ID" value="KHQ50323.1"/>
    <property type="molecule type" value="Genomic_DNA"/>
</dbReference>
<gene>
    <name evidence="1" type="ORF">OA50_05172</name>
</gene>
<dbReference type="PATRIC" id="fig|1515334.3.peg.5190"/>
<dbReference type="InterPro" id="IPR038765">
    <property type="entry name" value="Papain-like_cys_pep_sf"/>
</dbReference>
<dbReference type="Proteomes" id="UP000030960">
    <property type="component" value="Unassembled WGS sequence"/>
</dbReference>
<dbReference type="AlphaFoldDB" id="A0A0B3RU94"/>
<evidence type="ECO:0000313" key="2">
    <source>
        <dbReference type="Proteomes" id="UP000030960"/>
    </source>
</evidence>
<dbReference type="OrthoDB" id="9804023at2"/>
<proteinExistence type="predicted"/>
<dbReference type="RefSeq" id="WP_043146413.1">
    <property type="nucleotide sequence ID" value="NZ_AP022337.1"/>
</dbReference>
<accession>A0A0B3RU94</accession>
<dbReference type="InterPro" id="IPR013589">
    <property type="entry name" value="Bac_transglu_N"/>
</dbReference>
<dbReference type="Gene3D" id="3.10.620.30">
    <property type="match status" value="1"/>
</dbReference>
<dbReference type="STRING" id="561184.SAMN05216376_111169"/>
<keyword evidence="2" id="KW-1185">Reference proteome</keyword>
<evidence type="ECO:0000313" key="1">
    <source>
        <dbReference type="EMBL" id="KHQ50323.1"/>
    </source>
</evidence>
<name>A0A0B3RU94_9RHOB</name>
<reference evidence="1 2" key="1">
    <citation type="submission" date="2014-10" db="EMBL/GenBank/DDBJ databases">
        <title>Genome sequence of Ponticoccus sp. strain UMTAT08 isolated from clonal culture of toxic dinoflagellate Alexandrium tamiyavanichii.</title>
        <authorList>
            <person name="Gan H.Y."/>
            <person name="Muhd D.-D."/>
            <person name="Mohd Noor M.E."/>
            <person name="Yeong Y.S."/>
            <person name="Usup G."/>
        </authorList>
    </citation>
    <scope>NUCLEOTIDE SEQUENCE [LARGE SCALE GENOMIC DNA]</scope>
    <source>
        <strain evidence="1 2">UMTAT08</strain>
    </source>
</reference>